<evidence type="ECO:0000313" key="2">
    <source>
        <dbReference type="EMBL" id="GGG51662.1"/>
    </source>
</evidence>
<protein>
    <recommendedName>
        <fullName evidence="1">Helicase HerA central domain-containing protein</fullName>
    </recommendedName>
</protein>
<comment type="caution">
    <text evidence="2">The sequence shown here is derived from an EMBL/GenBank/DDBJ whole genome shotgun (WGS) entry which is preliminary data.</text>
</comment>
<dbReference type="Pfam" id="PF01935">
    <property type="entry name" value="DUF87"/>
    <property type="match status" value="1"/>
</dbReference>
<proteinExistence type="predicted"/>
<dbReference type="InterPro" id="IPR027417">
    <property type="entry name" value="P-loop_NTPase"/>
</dbReference>
<dbReference type="AlphaFoldDB" id="A0A917GNB6"/>
<accession>A0A917GNB6</accession>
<name>A0A917GNB6_9FLAO</name>
<dbReference type="SUPFAM" id="SSF52540">
    <property type="entry name" value="P-loop containing nucleoside triphosphate hydrolases"/>
    <property type="match status" value="1"/>
</dbReference>
<dbReference type="PANTHER" id="PTHR30121:SF6">
    <property type="entry name" value="SLR6007 PROTEIN"/>
    <property type="match status" value="1"/>
</dbReference>
<dbReference type="InterPro" id="IPR002789">
    <property type="entry name" value="HerA_central"/>
</dbReference>
<dbReference type="PANTHER" id="PTHR30121">
    <property type="entry name" value="UNCHARACTERIZED PROTEIN YJGR-RELATED"/>
    <property type="match status" value="1"/>
</dbReference>
<dbReference type="Gene3D" id="3.40.50.300">
    <property type="entry name" value="P-loop containing nucleotide triphosphate hydrolases"/>
    <property type="match status" value="2"/>
</dbReference>
<sequence>MEQISLQNIRQSEGLIDHLLPLKHKLEQKVNLKEYKFDNKPVNVSNNLLQRLVLSAGLSLPADRDMNKVHEIIMSKSGLRIHVTTFSKNKLHNLWSALIKLRYESKEVNWNNDAAISRIINYEMLTGLEYLMQDDNLENWLSVSTSQSRTATYGQIPFLDLHIGMYEDDIPATLNLNGRDIPNTQILIAGATGSGKSNLLAVLMQEMRSRTVETSYPVNFLFFDYKGEFSDPANKAWLSHFELDDSAILDPIKAPLPFTPFKNFSGKVQGEINLYATEMANALCAIDNTRISANMSNRLTEAVIKAYKKTSSKPITFKHILEAYVDLQTGKDKDKDDSIKSVLKQLIRSNIFNTVDTIDLINECFIVKMDSFPKDGPIAKAIVYFIISKLTSIYETLPKQGTNTECVEIRHFSIIDEAHYMLEFDNKPLRDLIAIGRNKGLSIILATQNMDSFKSKYFDFYANAQYPLIMKQQSITDSVIKDLFGVSGNEFNEIKEAISGLKLGELIIKNPTAFALGMGKKYKKIQTTHLI</sequence>
<keyword evidence="3" id="KW-1185">Reference proteome</keyword>
<evidence type="ECO:0000313" key="3">
    <source>
        <dbReference type="Proteomes" id="UP000625976"/>
    </source>
</evidence>
<dbReference type="InterPro" id="IPR051162">
    <property type="entry name" value="T4SS_component"/>
</dbReference>
<dbReference type="EMBL" id="BMFQ01000003">
    <property type="protein sequence ID" value="GGG51662.1"/>
    <property type="molecule type" value="Genomic_DNA"/>
</dbReference>
<dbReference type="Proteomes" id="UP000625976">
    <property type="component" value="Unassembled WGS sequence"/>
</dbReference>
<dbReference type="RefSeq" id="WP_188465132.1">
    <property type="nucleotide sequence ID" value="NZ_BMFQ01000003.1"/>
</dbReference>
<evidence type="ECO:0000259" key="1">
    <source>
        <dbReference type="Pfam" id="PF01935"/>
    </source>
</evidence>
<gene>
    <name evidence="2" type="ORF">GCM10010976_23560</name>
</gene>
<organism evidence="2 3">
    <name type="scientific">Bizionia arctica</name>
    <dbReference type="NCBI Taxonomy" id="1495645"/>
    <lineage>
        <taxon>Bacteria</taxon>
        <taxon>Pseudomonadati</taxon>
        <taxon>Bacteroidota</taxon>
        <taxon>Flavobacteriia</taxon>
        <taxon>Flavobacteriales</taxon>
        <taxon>Flavobacteriaceae</taxon>
        <taxon>Bizionia</taxon>
    </lineage>
</organism>
<reference evidence="2" key="2">
    <citation type="submission" date="2020-09" db="EMBL/GenBank/DDBJ databases">
        <authorList>
            <person name="Sun Q."/>
            <person name="Zhou Y."/>
        </authorList>
    </citation>
    <scope>NUCLEOTIDE SEQUENCE</scope>
    <source>
        <strain evidence="2">CGMCC 1.12751</strain>
    </source>
</reference>
<feature type="domain" description="Helicase HerA central" evidence="1">
    <location>
        <begin position="162"/>
        <end position="353"/>
    </location>
</feature>
<reference evidence="2" key="1">
    <citation type="journal article" date="2014" name="Int. J. Syst. Evol. Microbiol.">
        <title>Complete genome sequence of Corynebacterium casei LMG S-19264T (=DSM 44701T), isolated from a smear-ripened cheese.</title>
        <authorList>
            <consortium name="US DOE Joint Genome Institute (JGI-PGF)"/>
            <person name="Walter F."/>
            <person name="Albersmeier A."/>
            <person name="Kalinowski J."/>
            <person name="Ruckert C."/>
        </authorList>
    </citation>
    <scope>NUCLEOTIDE SEQUENCE</scope>
    <source>
        <strain evidence="2">CGMCC 1.12751</strain>
    </source>
</reference>